<dbReference type="EMBL" id="BMAV01007118">
    <property type="protein sequence ID" value="GFY49649.1"/>
    <property type="molecule type" value="Genomic_DNA"/>
</dbReference>
<accession>A0A8X6XBU0</accession>
<name>A0A8X6XBU0_9ARAC</name>
<reference evidence="1" key="1">
    <citation type="submission" date="2020-08" db="EMBL/GenBank/DDBJ databases">
        <title>Multicomponent nature underlies the extraordinary mechanical properties of spider dragline silk.</title>
        <authorList>
            <person name="Kono N."/>
            <person name="Nakamura H."/>
            <person name="Mori M."/>
            <person name="Yoshida Y."/>
            <person name="Ohtoshi R."/>
            <person name="Malay A.D."/>
            <person name="Moran D.A.P."/>
            <person name="Tomita M."/>
            <person name="Numata K."/>
            <person name="Arakawa K."/>
        </authorList>
    </citation>
    <scope>NUCLEOTIDE SEQUENCE</scope>
</reference>
<organism evidence="1 2">
    <name type="scientific">Trichonephila inaurata madagascariensis</name>
    <dbReference type="NCBI Taxonomy" id="2747483"/>
    <lineage>
        <taxon>Eukaryota</taxon>
        <taxon>Metazoa</taxon>
        <taxon>Ecdysozoa</taxon>
        <taxon>Arthropoda</taxon>
        <taxon>Chelicerata</taxon>
        <taxon>Arachnida</taxon>
        <taxon>Araneae</taxon>
        <taxon>Araneomorphae</taxon>
        <taxon>Entelegynae</taxon>
        <taxon>Araneoidea</taxon>
        <taxon>Nephilidae</taxon>
        <taxon>Trichonephila</taxon>
        <taxon>Trichonephila inaurata</taxon>
    </lineage>
</organism>
<dbReference type="Proteomes" id="UP000886998">
    <property type="component" value="Unassembled WGS sequence"/>
</dbReference>
<dbReference type="AlphaFoldDB" id="A0A8X6XBU0"/>
<evidence type="ECO:0000313" key="2">
    <source>
        <dbReference type="Proteomes" id="UP000886998"/>
    </source>
</evidence>
<evidence type="ECO:0000313" key="1">
    <source>
        <dbReference type="EMBL" id="GFY49649.1"/>
    </source>
</evidence>
<protein>
    <submittedName>
        <fullName evidence="1">Uncharacterized protein</fullName>
    </submittedName>
</protein>
<sequence length="112" mass="12515">MRGLKTYLLREARPTFPGCPWIGVCVRNQPHAHPRSSVRSLSVQVKAPKGRAKVLERTSDEQKGKNDTFSTCIVPREIRGSDEGSEGRICCAEARPTFPDVRGQVEDIYFGK</sequence>
<proteinExistence type="predicted"/>
<keyword evidence="2" id="KW-1185">Reference proteome</keyword>
<gene>
    <name evidence="1" type="ORF">TNIN_270421</name>
</gene>
<comment type="caution">
    <text evidence="1">The sequence shown here is derived from an EMBL/GenBank/DDBJ whole genome shotgun (WGS) entry which is preliminary data.</text>
</comment>